<dbReference type="EMBL" id="MKHE01000009">
    <property type="protein sequence ID" value="OWK12404.1"/>
    <property type="molecule type" value="Genomic_DNA"/>
</dbReference>
<dbReference type="PROSITE" id="PS00022">
    <property type="entry name" value="EGF_1"/>
    <property type="match status" value="1"/>
</dbReference>
<dbReference type="InterPro" id="IPR042635">
    <property type="entry name" value="MEGF10/SREC1/2-like"/>
</dbReference>
<dbReference type="PANTHER" id="PTHR24043">
    <property type="entry name" value="SCAVENGER RECEPTOR CLASS F"/>
    <property type="match status" value="1"/>
</dbReference>
<dbReference type="AlphaFoldDB" id="A0A212D2T1"/>
<evidence type="ECO:0000313" key="5">
    <source>
        <dbReference type="Proteomes" id="UP000242450"/>
    </source>
</evidence>
<accession>A0A212D2T1</accession>
<dbReference type="Proteomes" id="UP000242450">
    <property type="component" value="Chromosome 9"/>
</dbReference>
<evidence type="ECO:0000256" key="1">
    <source>
        <dbReference type="ARBA" id="ARBA00022536"/>
    </source>
</evidence>
<dbReference type="PROSITE" id="PS50026">
    <property type="entry name" value="EGF_3"/>
    <property type="match status" value="1"/>
</dbReference>
<dbReference type="SUPFAM" id="SSF57196">
    <property type="entry name" value="EGF/Laminin"/>
    <property type="match status" value="1"/>
</dbReference>
<sequence length="82" mass="8975">MTTEVRPEGSRCQDECPVGTYGVLCAETCRCFNGGKCYHVSGSCLCEAGFSGDRCEARLCPEGLYGIRCDKRCPCHVDNTLR</sequence>
<evidence type="ECO:0000313" key="4">
    <source>
        <dbReference type="EMBL" id="OWK12404.1"/>
    </source>
</evidence>
<dbReference type="PROSITE" id="PS01186">
    <property type="entry name" value="EGF_2"/>
    <property type="match status" value="1"/>
</dbReference>
<proteinExistence type="predicted"/>
<feature type="domain" description="EGF-like" evidence="3">
    <location>
        <begin position="21"/>
        <end position="56"/>
    </location>
</feature>
<reference evidence="4 5" key="1">
    <citation type="journal article" date="2018" name="Mol. Genet. Genomics">
        <title>The red deer Cervus elaphus genome CerEla1.0: sequencing, annotating, genes, and chromosomes.</title>
        <authorList>
            <person name="Bana N.A."/>
            <person name="Nyiri A."/>
            <person name="Nagy J."/>
            <person name="Frank K."/>
            <person name="Nagy T."/>
            <person name="Steger V."/>
            <person name="Schiller M."/>
            <person name="Lakatos P."/>
            <person name="Sugar L."/>
            <person name="Horn P."/>
            <person name="Barta E."/>
            <person name="Orosz L."/>
        </authorList>
    </citation>
    <scope>NUCLEOTIDE SEQUENCE [LARGE SCALE GENOMIC DNA]</scope>
    <source>
        <strain evidence="4">Hungarian</strain>
    </source>
</reference>
<organism evidence="4 5">
    <name type="scientific">Cervus elaphus hippelaphus</name>
    <name type="common">European red deer</name>
    <dbReference type="NCBI Taxonomy" id="46360"/>
    <lineage>
        <taxon>Eukaryota</taxon>
        <taxon>Metazoa</taxon>
        <taxon>Chordata</taxon>
        <taxon>Craniata</taxon>
        <taxon>Vertebrata</taxon>
        <taxon>Euteleostomi</taxon>
        <taxon>Mammalia</taxon>
        <taxon>Eutheria</taxon>
        <taxon>Laurasiatheria</taxon>
        <taxon>Artiodactyla</taxon>
        <taxon>Ruminantia</taxon>
        <taxon>Pecora</taxon>
        <taxon>Cervidae</taxon>
        <taxon>Cervinae</taxon>
        <taxon>Cervus</taxon>
    </lineage>
</organism>
<protein>
    <submittedName>
        <fullName evidence="4">MEGF10</fullName>
    </submittedName>
</protein>
<dbReference type="InterPro" id="IPR000742">
    <property type="entry name" value="EGF"/>
</dbReference>
<evidence type="ECO:0000256" key="2">
    <source>
        <dbReference type="PROSITE-ProRule" id="PRU00076"/>
    </source>
</evidence>
<comment type="caution">
    <text evidence="4">The sequence shown here is derived from an EMBL/GenBank/DDBJ whole genome shotgun (WGS) entry which is preliminary data.</text>
</comment>
<gene>
    <name evidence="4" type="ORF">Celaphus_00003419</name>
</gene>
<feature type="disulfide bond" evidence="2">
    <location>
        <begin position="46"/>
        <end position="55"/>
    </location>
</feature>
<dbReference type="Gene3D" id="2.170.300.10">
    <property type="entry name" value="Tie2 ligand-binding domain superfamily"/>
    <property type="match status" value="1"/>
</dbReference>
<comment type="caution">
    <text evidence="2">Lacks conserved residue(s) required for the propagation of feature annotation.</text>
</comment>
<name>A0A212D2T1_CEREH</name>
<dbReference type="GO" id="GO:0005044">
    <property type="term" value="F:scavenger receptor activity"/>
    <property type="evidence" value="ECO:0007669"/>
    <property type="project" value="InterPro"/>
</dbReference>
<dbReference type="OrthoDB" id="18487at2759"/>
<evidence type="ECO:0000259" key="3">
    <source>
        <dbReference type="PROSITE" id="PS50026"/>
    </source>
</evidence>
<dbReference type="PANTHER" id="PTHR24043:SF8">
    <property type="entry name" value="EGF-LIKE DOMAIN-CONTAINING PROTEIN"/>
    <property type="match status" value="1"/>
</dbReference>
<keyword evidence="2" id="KW-1015">Disulfide bond</keyword>
<keyword evidence="1 2" id="KW-0245">EGF-like domain</keyword>
<keyword evidence="5" id="KW-1185">Reference proteome</keyword>